<accession>A0AAW2DF29</accession>
<proteinExistence type="predicted"/>
<gene>
    <name evidence="2" type="ORF">SO802_010221</name>
</gene>
<reference evidence="2 3" key="1">
    <citation type="submission" date="2024-01" db="EMBL/GenBank/DDBJ databases">
        <title>A telomere-to-telomere, gap-free genome of sweet tea (Lithocarpus litseifolius).</title>
        <authorList>
            <person name="Zhou J."/>
        </authorList>
    </citation>
    <scope>NUCLEOTIDE SEQUENCE [LARGE SCALE GENOMIC DNA]</scope>
    <source>
        <strain evidence="2">Zhou-2022a</strain>
        <tissue evidence="2">Leaf</tissue>
    </source>
</reference>
<keyword evidence="3" id="KW-1185">Reference proteome</keyword>
<dbReference type="Proteomes" id="UP001459277">
    <property type="component" value="Unassembled WGS sequence"/>
</dbReference>
<dbReference type="EMBL" id="JAZDWU010000003">
    <property type="protein sequence ID" value="KAL0008719.1"/>
    <property type="molecule type" value="Genomic_DNA"/>
</dbReference>
<protein>
    <recommendedName>
        <fullName evidence="1">DUF4283 domain-containing protein</fullName>
    </recommendedName>
</protein>
<organism evidence="2 3">
    <name type="scientific">Lithocarpus litseifolius</name>
    <dbReference type="NCBI Taxonomy" id="425828"/>
    <lineage>
        <taxon>Eukaryota</taxon>
        <taxon>Viridiplantae</taxon>
        <taxon>Streptophyta</taxon>
        <taxon>Embryophyta</taxon>
        <taxon>Tracheophyta</taxon>
        <taxon>Spermatophyta</taxon>
        <taxon>Magnoliopsida</taxon>
        <taxon>eudicotyledons</taxon>
        <taxon>Gunneridae</taxon>
        <taxon>Pentapetalae</taxon>
        <taxon>rosids</taxon>
        <taxon>fabids</taxon>
        <taxon>Fagales</taxon>
        <taxon>Fagaceae</taxon>
        <taxon>Lithocarpus</taxon>
    </lineage>
</organism>
<name>A0AAW2DF29_9ROSI</name>
<feature type="domain" description="DUF4283" evidence="1">
    <location>
        <begin position="31"/>
        <end position="91"/>
    </location>
</feature>
<dbReference type="AlphaFoldDB" id="A0AAW2DF29"/>
<sequence length="98" mass="11089">MDEIATKCAGLRLTEKEESEVGLIPPVTETERVLVGKFCTKRRVSLESVARVLKSVWRTEKNFEVCDMGENKVLFQFEDEKNLDRVLYSAPGCSTSIC</sequence>
<comment type="caution">
    <text evidence="2">The sequence shown here is derived from an EMBL/GenBank/DDBJ whole genome shotgun (WGS) entry which is preliminary data.</text>
</comment>
<evidence type="ECO:0000313" key="2">
    <source>
        <dbReference type="EMBL" id="KAL0008719.1"/>
    </source>
</evidence>
<evidence type="ECO:0000313" key="3">
    <source>
        <dbReference type="Proteomes" id="UP001459277"/>
    </source>
</evidence>
<dbReference type="InterPro" id="IPR025558">
    <property type="entry name" value="DUF4283"/>
</dbReference>
<dbReference type="Pfam" id="PF14111">
    <property type="entry name" value="DUF4283"/>
    <property type="match status" value="1"/>
</dbReference>
<evidence type="ECO:0000259" key="1">
    <source>
        <dbReference type="Pfam" id="PF14111"/>
    </source>
</evidence>